<accession>A0A8H6YV19</accession>
<dbReference type="OrthoDB" id="3060196at2759"/>
<comment type="caution">
    <text evidence="1">The sequence shown here is derived from an EMBL/GenBank/DDBJ whole genome shotgun (WGS) entry which is preliminary data.</text>
</comment>
<reference evidence="1" key="1">
    <citation type="submission" date="2020-05" db="EMBL/GenBank/DDBJ databases">
        <title>Mycena genomes resolve the evolution of fungal bioluminescence.</title>
        <authorList>
            <person name="Tsai I.J."/>
        </authorList>
    </citation>
    <scope>NUCLEOTIDE SEQUENCE</scope>
    <source>
        <strain evidence="1">CCC161011</strain>
    </source>
</reference>
<gene>
    <name evidence="1" type="ORF">MVEN_00391000</name>
</gene>
<evidence type="ECO:0000313" key="1">
    <source>
        <dbReference type="EMBL" id="KAF7365194.1"/>
    </source>
</evidence>
<proteinExistence type="predicted"/>
<organism evidence="1 2">
    <name type="scientific">Mycena venus</name>
    <dbReference type="NCBI Taxonomy" id="2733690"/>
    <lineage>
        <taxon>Eukaryota</taxon>
        <taxon>Fungi</taxon>
        <taxon>Dikarya</taxon>
        <taxon>Basidiomycota</taxon>
        <taxon>Agaricomycotina</taxon>
        <taxon>Agaricomycetes</taxon>
        <taxon>Agaricomycetidae</taxon>
        <taxon>Agaricales</taxon>
        <taxon>Marasmiineae</taxon>
        <taxon>Mycenaceae</taxon>
        <taxon>Mycena</taxon>
    </lineage>
</organism>
<sequence length="247" mass="27704">MAFQRLSLFYIVSSFCPSWVSTKRRADHFPLVPLNNLLNAITTKPPSFFRSAVRYIFLQGSAQKLPPETVDTVLEACPGIVSLASAVSQSISSRFSHPAKSTFTRPLFRNITHLEILDNSNRLPLELCTGLSLMPHLTHVAFNPIPKITRLFDALQANARLQCIVLLSPPSFSAIPDEVLLHLDVRYVCIRQTDFNLDWLRGASTGEDYWTLADTFIAAKRAGRVDYSLHIITDIDNPESWPTESTC</sequence>
<name>A0A8H6YV19_9AGAR</name>
<dbReference type="Proteomes" id="UP000620124">
    <property type="component" value="Unassembled WGS sequence"/>
</dbReference>
<keyword evidence="2" id="KW-1185">Reference proteome</keyword>
<dbReference type="EMBL" id="JACAZI010000003">
    <property type="protein sequence ID" value="KAF7365194.1"/>
    <property type="molecule type" value="Genomic_DNA"/>
</dbReference>
<evidence type="ECO:0000313" key="2">
    <source>
        <dbReference type="Proteomes" id="UP000620124"/>
    </source>
</evidence>
<dbReference type="AlphaFoldDB" id="A0A8H6YV19"/>
<protein>
    <submittedName>
        <fullName evidence="1">Uncharacterized protein</fullName>
    </submittedName>
</protein>